<dbReference type="PROSITE" id="PS50097">
    <property type="entry name" value="BTB"/>
    <property type="match status" value="1"/>
</dbReference>
<protein>
    <recommendedName>
        <fullName evidence="1">Kelch-like protein diablo</fullName>
    </recommendedName>
</protein>
<dbReference type="SMART" id="SM00612">
    <property type="entry name" value="Kelch"/>
    <property type="match status" value="3"/>
</dbReference>
<keyword evidence="3" id="KW-0677">Repeat</keyword>
<dbReference type="SMART" id="SM00225">
    <property type="entry name" value="BTB"/>
    <property type="match status" value="1"/>
</dbReference>
<dbReference type="InterPro" id="IPR006652">
    <property type="entry name" value="Kelch_1"/>
</dbReference>
<evidence type="ECO:0000256" key="4">
    <source>
        <dbReference type="ARBA" id="ARBA00043912"/>
    </source>
</evidence>
<dbReference type="InterPro" id="IPR011705">
    <property type="entry name" value="BACK"/>
</dbReference>
<dbReference type="Pfam" id="PF00651">
    <property type="entry name" value="BTB"/>
    <property type="match status" value="1"/>
</dbReference>
<dbReference type="PANTHER" id="PTHR45632:SF5">
    <property type="entry name" value="KELCH-LIKE PROTEIN 22"/>
    <property type="match status" value="1"/>
</dbReference>
<dbReference type="SUPFAM" id="SSF117281">
    <property type="entry name" value="Kelch motif"/>
    <property type="match status" value="1"/>
</dbReference>
<feature type="domain" description="BTB" evidence="5">
    <location>
        <begin position="39"/>
        <end position="106"/>
    </location>
</feature>
<evidence type="ECO:0000313" key="6">
    <source>
        <dbReference type="Proteomes" id="UP001652620"/>
    </source>
</evidence>
<dbReference type="Gene3D" id="3.30.710.10">
    <property type="entry name" value="Potassium Channel Kv1.1, Chain A"/>
    <property type="match status" value="1"/>
</dbReference>
<evidence type="ECO:0000256" key="2">
    <source>
        <dbReference type="ARBA" id="ARBA00022441"/>
    </source>
</evidence>
<dbReference type="PANTHER" id="PTHR45632">
    <property type="entry name" value="LD33804P"/>
    <property type="match status" value="1"/>
</dbReference>
<comment type="function">
    <text evidence="4">Probable substrate-specific adapter of an E3 ubiquitin-protein ligase complex which mediates the ubiquitination and subsequent proteasomal degradation of target proteins. May have a role in synapse differentiation and growth.</text>
</comment>
<name>A0ABM3K1R3_BACDO</name>
<dbReference type="Gene3D" id="2.120.10.80">
    <property type="entry name" value="Kelch-type beta propeller"/>
    <property type="match status" value="1"/>
</dbReference>
<dbReference type="SUPFAM" id="SSF54695">
    <property type="entry name" value="POZ domain"/>
    <property type="match status" value="1"/>
</dbReference>
<dbReference type="Pfam" id="PF07707">
    <property type="entry name" value="BACK"/>
    <property type="match status" value="1"/>
</dbReference>
<dbReference type="SMART" id="SM00875">
    <property type="entry name" value="BACK"/>
    <property type="match status" value="1"/>
</dbReference>
<evidence type="ECO:0000313" key="7">
    <source>
        <dbReference type="RefSeq" id="XP_049315409.1"/>
    </source>
</evidence>
<dbReference type="GeneID" id="125779045"/>
<evidence type="ECO:0000256" key="1">
    <source>
        <dbReference type="ARBA" id="ARBA00013699"/>
    </source>
</evidence>
<evidence type="ECO:0000259" key="5">
    <source>
        <dbReference type="PROSITE" id="PS50097"/>
    </source>
</evidence>
<dbReference type="Pfam" id="PF24681">
    <property type="entry name" value="Kelch_KLHDC2_KLHL20_DRC7"/>
    <property type="match status" value="1"/>
</dbReference>
<dbReference type="Proteomes" id="UP001652620">
    <property type="component" value="Chromosome 5"/>
</dbReference>
<dbReference type="InterPro" id="IPR011333">
    <property type="entry name" value="SKP1/BTB/POZ_sf"/>
</dbReference>
<gene>
    <name evidence="7" type="primary">LOC125779045</name>
</gene>
<proteinExistence type="predicted"/>
<evidence type="ECO:0000256" key="3">
    <source>
        <dbReference type="ARBA" id="ARBA00022737"/>
    </source>
</evidence>
<dbReference type="PIRSF" id="PIRSF037037">
    <property type="entry name" value="Kelch-like_protein_gigaxonin"/>
    <property type="match status" value="1"/>
</dbReference>
<dbReference type="InterPro" id="IPR017096">
    <property type="entry name" value="BTB-kelch_protein"/>
</dbReference>
<keyword evidence="6" id="KW-1185">Reference proteome</keyword>
<organism evidence="6 7">
    <name type="scientific">Bactrocera dorsalis</name>
    <name type="common">Oriental fruit fly</name>
    <name type="synonym">Dacus dorsalis</name>
    <dbReference type="NCBI Taxonomy" id="27457"/>
    <lineage>
        <taxon>Eukaryota</taxon>
        <taxon>Metazoa</taxon>
        <taxon>Ecdysozoa</taxon>
        <taxon>Arthropoda</taxon>
        <taxon>Hexapoda</taxon>
        <taxon>Insecta</taxon>
        <taxon>Pterygota</taxon>
        <taxon>Neoptera</taxon>
        <taxon>Endopterygota</taxon>
        <taxon>Diptera</taxon>
        <taxon>Brachycera</taxon>
        <taxon>Muscomorpha</taxon>
        <taxon>Tephritoidea</taxon>
        <taxon>Tephritidae</taxon>
        <taxon>Bactrocera</taxon>
        <taxon>Bactrocera</taxon>
    </lineage>
</organism>
<accession>A0ABM3K1R3</accession>
<dbReference type="Gene3D" id="1.25.40.420">
    <property type="match status" value="1"/>
</dbReference>
<keyword evidence="2" id="KW-0880">Kelch repeat</keyword>
<reference evidence="7" key="1">
    <citation type="submission" date="2025-08" db="UniProtKB">
        <authorList>
            <consortium name="RefSeq"/>
        </authorList>
    </citation>
    <scope>IDENTIFICATION</scope>
    <source>
        <tissue evidence="7">Adult</tissue>
    </source>
</reference>
<sequence length="569" mass="64644">MATSSSQALALQRNSSEQNHFIEKLMTKIFNFYDEQSLIDVTFKVSNPTALVPAHRLILAAASPYFANLFNGNQGTNPVIEINDIDSDIFEHLIIFCYTGQALITVNNLAAMLNAAIVLQLNDAKNHIVDYLMAHIDEYTLQGAYTLEREMKCELLTQKIIEYETQHFMVVSRSDEFLNFDVEKLQRILVSDNLNITREEDAFDAIQRWYNYDVPARQEQLPLLIACLRLNQFNVNFLMTYIQPLPGCELLAFKALSWIREPTTRPMINMRFTEPRGVSATNCGEKTILALCSDPSEWNPKLLRYYKTEDKWEEYANIKIDYEEYRTILKNDNLLFIGGDKNGVTFNIVRSWNMRNKTWQNLPAMNQARMAHCVVELDDKIYAIGGYDGEKVFSSVERYTTSGGWNSVNGLIVGRYDAGAVTLNGKIYIMGGLNGKGRIKSVECYNPDSNAWTSCADMTEYHFSGVAAHKGHIYVLGRGNEYRPVGRYDPQQDKWSQICSLEVGGSYTSIAGISLDNKLWAIGGWSKSADKLSVSVFDEENFCWVERCSLPESIVRNCFVVPESLLSSM</sequence>
<dbReference type="InterPro" id="IPR000210">
    <property type="entry name" value="BTB/POZ_dom"/>
</dbReference>
<dbReference type="InterPro" id="IPR015915">
    <property type="entry name" value="Kelch-typ_b-propeller"/>
</dbReference>
<dbReference type="RefSeq" id="XP_049315409.1">
    <property type="nucleotide sequence ID" value="XM_049459452.1"/>
</dbReference>